<feature type="transmembrane region" description="Helical" evidence="8">
    <location>
        <begin position="277"/>
        <end position="295"/>
    </location>
</feature>
<evidence type="ECO:0000256" key="8">
    <source>
        <dbReference type="SAM" id="Phobius"/>
    </source>
</evidence>
<dbReference type="Pfam" id="PF07690">
    <property type="entry name" value="MFS_1"/>
    <property type="match status" value="1"/>
</dbReference>
<comment type="caution">
    <text evidence="10">The sequence shown here is derived from an EMBL/GenBank/DDBJ whole genome shotgun (WGS) entry which is preliminary data.</text>
</comment>
<evidence type="ECO:0000256" key="3">
    <source>
        <dbReference type="ARBA" id="ARBA00022475"/>
    </source>
</evidence>
<dbReference type="InterPro" id="IPR020846">
    <property type="entry name" value="MFS_dom"/>
</dbReference>
<dbReference type="InterPro" id="IPR036259">
    <property type="entry name" value="MFS_trans_sf"/>
</dbReference>
<dbReference type="SUPFAM" id="SSF103473">
    <property type="entry name" value="MFS general substrate transporter"/>
    <property type="match status" value="1"/>
</dbReference>
<feature type="transmembrane region" description="Helical" evidence="8">
    <location>
        <begin position="365"/>
        <end position="385"/>
    </location>
</feature>
<evidence type="ECO:0000256" key="5">
    <source>
        <dbReference type="ARBA" id="ARBA00022847"/>
    </source>
</evidence>
<dbReference type="Proteomes" id="UP000253934">
    <property type="component" value="Unassembled WGS sequence"/>
</dbReference>
<evidence type="ECO:0000256" key="7">
    <source>
        <dbReference type="ARBA" id="ARBA00023136"/>
    </source>
</evidence>
<dbReference type="PANTHER" id="PTHR43528:SF7">
    <property type="entry name" value="MFS TRANSPORTER"/>
    <property type="match status" value="1"/>
</dbReference>
<keyword evidence="6 8" id="KW-1133">Transmembrane helix</keyword>
<feature type="transmembrane region" description="Helical" evidence="8">
    <location>
        <begin position="184"/>
        <end position="203"/>
    </location>
</feature>
<evidence type="ECO:0000256" key="6">
    <source>
        <dbReference type="ARBA" id="ARBA00022989"/>
    </source>
</evidence>
<dbReference type="PROSITE" id="PS50850">
    <property type="entry name" value="MFS"/>
    <property type="match status" value="1"/>
</dbReference>
<keyword evidence="2" id="KW-0813">Transport</keyword>
<dbReference type="InterPro" id="IPR011701">
    <property type="entry name" value="MFS"/>
</dbReference>
<dbReference type="AlphaFoldDB" id="A0A369KT47"/>
<feature type="transmembrane region" description="Helical" evidence="8">
    <location>
        <begin position="12"/>
        <end position="37"/>
    </location>
</feature>
<reference evidence="10" key="1">
    <citation type="submission" date="2018-04" db="EMBL/GenBank/DDBJ databases">
        <title>Draft genome sequence of the Candidatus Spirobacillus cienkowskii, a pathogen of freshwater Daphnia species, reconstructed from hemolymph metagenomic reads.</title>
        <authorList>
            <person name="Bresciani L."/>
            <person name="Lemos L.N."/>
            <person name="Wale N."/>
            <person name="Lin J.Y."/>
            <person name="Fernandes G.R."/>
            <person name="Duffy M.A."/>
            <person name="Rodrigues J.M."/>
        </authorList>
    </citation>
    <scope>NUCLEOTIDE SEQUENCE [LARGE SCALE GENOMIC DNA]</scope>
    <source>
        <strain evidence="10">Binning01</strain>
    </source>
</reference>
<accession>A0A369KT47</accession>
<protein>
    <submittedName>
        <fullName evidence="10">MFS transporter</fullName>
    </submittedName>
</protein>
<feature type="transmembrane region" description="Helical" evidence="8">
    <location>
        <begin position="108"/>
        <end position="127"/>
    </location>
</feature>
<keyword evidence="5" id="KW-0769">Symport</keyword>
<keyword evidence="7 8" id="KW-0472">Membrane</keyword>
<feature type="transmembrane region" description="Helical" evidence="8">
    <location>
        <begin position="148"/>
        <end position="172"/>
    </location>
</feature>
<keyword evidence="3" id="KW-1003">Cell membrane</keyword>
<dbReference type="GO" id="GO:0015293">
    <property type="term" value="F:symporter activity"/>
    <property type="evidence" value="ECO:0007669"/>
    <property type="project" value="UniProtKB-KW"/>
</dbReference>
<feature type="transmembrane region" description="Helical" evidence="8">
    <location>
        <begin position="304"/>
        <end position="323"/>
    </location>
</feature>
<proteinExistence type="predicted"/>
<keyword evidence="4 8" id="KW-0812">Transmembrane</keyword>
<feature type="transmembrane region" description="Helical" evidence="8">
    <location>
        <begin position="397"/>
        <end position="416"/>
    </location>
</feature>
<evidence type="ECO:0000256" key="2">
    <source>
        <dbReference type="ARBA" id="ARBA00022448"/>
    </source>
</evidence>
<evidence type="ECO:0000259" key="9">
    <source>
        <dbReference type="PROSITE" id="PS50850"/>
    </source>
</evidence>
<dbReference type="InterPro" id="IPR051084">
    <property type="entry name" value="H+-coupled_symporters"/>
</dbReference>
<feature type="transmembrane region" description="Helical" evidence="8">
    <location>
        <begin position="84"/>
        <end position="102"/>
    </location>
</feature>
<keyword evidence="11" id="KW-1185">Reference proteome</keyword>
<dbReference type="EMBL" id="QOVW01000017">
    <property type="protein sequence ID" value="RDB36928.1"/>
    <property type="molecule type" value="Genomic_DNA"/>
</dbReference>
<feature type="transmembrane region" description="Helical" evidence="8">
    <location>
        <begin position="329"/>
        <end position="353"/>
    </location>
</feature>
<feature type="domain" description="Major facilitator superfamily (MFS) profile" evidence="9">
    <location>
        <begin position="12"/>
        <end position="421"/>
    </location>
</feature>
<feature type="transmembrane region" description="Helical" evidence="8">
    <location>
        <begin position="235"/>
        <end position="257"/>
    </location>
</feature>
<comment type="subcellular location">
    <subcellularLocation>
        <location evidence="1">Cell membrane</location>
        <topology evidence="1">Multi-pass membrane protein</topology>
    </subcellularLocation>
</comment>
<organism evidence="10 11">
    <name type="scientific">Spirobacillus cienkowskii</name>
    <dbReference type="NCBI Taxonomy" id="495820"/>
    <lineage>
        <taxon>Bacteria</taxon>
        <taxon>Pseudomonadati</taxon>
        <taxon>Bdellovibrionota</taxon>
        <taxon>Oligoflexia</taxon>
        <taxon>Silvanigrellales</taxon>
        <taxon>Spirobacillus</taxon>
    </lineage>
</organism>
<feature type="transmembrane region" description="Helical" evidence="8">
    <location>
        <begin position="49"/>
        <end position="72"/>
    </location>
</feature>
<evidence type="ECO:0000256" key="1">
    <source>
        <dbReference type="ARBA" id="ARBA00004651"/>
    </source>
</evidence>
<evidence type="ECO:0000256" key="4">
    <source>
        <dbReference type="ARBA" id="ARBA00022692"/>
    </source>
</evidence>
<dbReference type="Gene3D" id="1.20.1250.20">
    <property type="entry name" value="MFS general substrate transporter like domains"/>
    <property type="match status" value="2"/>
</dbReference>
<name>A0A369KT47_9BACT</name>
<dbReference type="GO" id="GO:0005886">
    <property type="term" value="C:plasma membrane"/>
    <property type="evidence" value="ECO:0007669"/>
    <property type="project" value="UniProtKB-SubCell"/>
</dbReference>
<sequence>MQKKIIISENKMLAFCSFGGAFEFYDFSLFAIMSGIIGQHFFNETIQSIALIKTFGIFAAGYIARFIGGFYFSHLGDTGGRKKPFMMTLFLMAIPTLGIALLPTYQQIGILAPIILMCLRIAQGFALGGEAPCAMAFIYESSNKNRRCFSISILFGSILLGSFFASLIYSILNSLMPKDIFNSWGWRLPFAIGGILGLIGIYLRKSLIETAEFINYKKNNSLPKIPFFELIKKDFLKIIFGIVLLLPSSTAFLYYLLISGNFLKNQYHFDQNFIENLNTIGFFINAISCIIFGKISDKLTAKKVYLTGIFSLFTLTIFSNYIFNLQNNLCLAVFIIFISIALGSCVGSVFSLLINMFAIHIRTSALALTMNTTNGIFIGLTPIIFAKIANTTNFNQFPSIYIMFLCLIAIISTIGIKKFKTQLANV</sequence>
<evidence type="ECO:0000313" key="11">
    <source>
        <dbReference type="Proteomes" id="UP000253934"/>
    </source>
</evidence>
<gene>
    <name evidence="10" type="ORF">DCC88_02640</name>
</gene>
<evidence type="ECO:0000313" key="10">
    <source>
        <dbReference type="EMBL" id="RDB36928.1"/>
    </source>
</evidence>
<dbReference type="PANTHER" id="PTHR43528">
    <property type="entry name" value="ALPHA-KETOGLUTARATE PERMEASE"/>
    <property type="match status" value="1"/>
</dbReference>